<reference evidence="3" key="1">
    <citation type="submission" date="2018-04" db="EMBL/GenBank/DDBJ databases">
        <title>Whole genome sequencing of Hypsizygus marmoreus.</title>
        <authorList>
            <person name="Choi I.-G."/>
            <person name="Min B."/>
            <person name="Kim J.-G."/>
            <person name="Kim S."/>
            <person name="Oh Y.-L."/>
            <person name="Kong W.-S."/>
            <person name="Park H."/>
            <person name="Jeong J."/>
            <person name="Song E.-S."/>
        </authorList>
    </citation>
    <scope>NUCLEOTIDE SEQUENCE [LARGE SCALE GENOMIC DNA]</scope>
    <source>
        <strain evidence="3">51987-8</strain>
    </source>
</reference>
<keyword evidence="4" id="KW-1185">Reference proteome</keyword>
<evidence type="ECO:0000256" key="2">
    <source>
        <dbReference type="SAM" id="SignalP"/>
    </source>
</evidence>
<feature type="region of interest" description="Disordered" evidence="1">
    <location>
        <begin position="179"/>
        <end position="201"/>
    </location>
</feature>
<keyword evidence="2" id="KW-0732">Signal</keyword>
<dbReference type="Gene3D" id="2.60.120.260">
    <property type="entry name" value="Galactose-binding domain-like"/>
    <property type="match status" value="1"/>
</dbReference>
<dbReference type="EMBL" id="LUEZ02000002">
    <property type="protein sequence ID" value="RDB31050.1"/>
    <property type="molecule type" value="Genomic_DNA"/>
</dbReference>
<name>A0A369KC74_HYPMA</name>
<evidence type="ECO:0000313" key="3">
    <source>
        <dbReference type="EMBL" id="RDB31050.1"/>
    </source>
</evidence>
<accession>A0A369KC74</accession>
<proteinExistence type="predicted"/>
<evidence type="ECO:0000313" key="4">
    <source>
        <dbReference type="Proteomes" id="UP000076154"/>
    </source>
</evidence>
<feature type="signal peptide" evidence="2">
    <location>
        <begin position="1"/>
        <end position="21"/>
    </location>
</feature>
<gene>
    <name evidence="3" type="ORF">Hypma_000091</name>
</gene>
<comment type="caution">
    <text evidence="3">The sequence shown here is derived from an EMBL/GenBank/DDBJ whole genome shotgun (WGS) entry which is preliminary data.</text>
</comment>
<dbReference type="Proteomes" id="UP000076154">
    <property type="component" value="Unassembled WGS sequence"/>
</dbReference>
<dbReference type="AlphaFoldDB" id="A0A369KC74"/>
<evidence type="ECO:0000256" key="1">
    <source>
        <dbReference type="SAM" id="MobiDB-lite"/>
    </source>
</evidence>
<dbReference type="InParanoid" id="A0A369KC74"/>
<sequence>MLLSLRSTIALCFLFLGLCSAQRNITVNNTSPSITYEGNADDAPLCKINSDGTIASQPGCYNVPSQCTEGASMGQGGTGAASFSFKGSAIFVNSLLDDLSPIYTVTLDGKTTDVDGVRPSGLFICSPLFSQAGLDPNVEHTIRLSVKGASPTRNTSISSSENFFVFSLVSFVYTEASASNASTTPGSNSSPTSSGNTAQTSSPSSAEVHCLSIGLALATAFTMGLFLLS</sequence>
<organism evidence="3 4">
    <name type="scientific">Hypsizygus marmoreus</name>
    <name type="common">White beech mushroom</name>
    <name type="synonym">Agaricus marmoreus</name>
    <dbReference type="NCBI Taxonomy" id="39966"/>
    <lineage>
        <taxon>Eukaryota</taxon>
        <taxon>Fungi</taxon>
        <taxon>Dikarya</taxon>
        <taxon>Basidiomycota</taxon>
        <taxon>Agaricomycotina</taxon>
        <taxon>Agaricomycetes</taxon>
        <taxon>Agaricomycetidae</taxon>
        <taxon>Agaricales</taxon>
        <taxon>Tricholomatineae</taxon>
        <taxon>Lyophyllaceae</taxon>
        <taxon>Hypsizygus</taxon>
    </lineage>
</organism>
<feature type="chain" id="PRO_5017009255" evidence="2">
    <location>
        <begin position="22"/>
        <end position="229"/>
    </location>
</feature>
<dbReference type="OrthoDB" id="2984396at2759"/>
<protein>
    <submittedName>
        <fullName evidence="3">Uncharacterized protein</fullName>
    </submittedName>
</protein>
<feature type="compositionally biased region" description="Low complexity" evidence="1">
    <location>
        <begin position="179"/>
        <end position="198"/>
    </location>
</feature>